<reference evidence="2 3" key="1">
    <citation type="submission" date="2017-07" db="EMBL/GenBank/DDBJ databases">
        <title>An improved, manually edited Actinidia chinensis var. chinensis (kiwifruit) genome highlights the challenges associated with draft genomes and gene prediction in plants.</title>
        <authorList>
            <person name="Pilkington S."/>
            <person name="Crowhurst R."/>
            <person name="Hilario E."/>
            <person name="Nardozza S."/>
            <person name="Fraser L."/>
            <person name="Peng Y."/>
            <person name="Gunaseelan K."/>
            <person name="Simpson R."/>
            <person name="Tahir J."/>
            <person name="Deroles S."/>
            <person name="Templeton K."/>
            <person name="Luo Z."/>
            <person name="Davy M."/>
            <person name="Cheng C."/>
            <person name="Mcneilage M."/>
            <person name="Scaglione D."/>
            <person name="Liu Y."/>
            <person name="Zhang Q."/>
            <person name="Datson P."/>
            <person name="De Silva N."/>
            <person name="Gardiner S."/>
            <person name="Bassett H."/>
            <person name="Chagne D."/>
            <person name="Mccallum J."/>
            <person name="Dzierzon H."/>
            <person name="Deng C."/>
            <person name="Wang Y.-Y."/>
            <person name="Barron N."/>
            <person name="Manako K."/>
            <person name="Bowen J."/>
            <person name="Foster T."/>
            <person name="Erridge Z."/>
            <person name="Tiffin H."/>
            <person name="Waite C."/>
            <person name="Davies K."/>
            <person name="Grierson E."/>
            <person name="Laing W."/>
            <person name="Kirk R."/>
            <person name="Chen X."/>
            <person name="Wood M."/>
            <person name="Montefiori M."/>
            <person name="Brummell D."/>
            <person name="Schwinn K."/>
            <person name="Catanach A."/>
            <person name="Fullerton C."/>
            <person name="Li D."/>
            <person name="Meiyalaghan S."/>
            <person name="Nieuwenhuizen N."/>
            <person name="Read N."/>
            <person name="Prakash R."/>
            <person name="Hunter D."/>
            <person name="Zhang H."/>
            <person name="Mckenzie M."/>
            <person name="Knabel M."/>
            <person name="Harris A."/>
            <person name="Allan A."/>
            <person name="Chen A."/>
            <person name="Janssen B."/>
            <person name="Plunkett B."/>
            <person name="Dwamena C."/>
            <person name="Voogd C."/>
            <person name="Leif D."/>
            <person name="Lafferty D."/>
            <person name="Souleyre E."/>
            <person name="Varkonyi-Gasic E."/>
            <person name="Gambi F."/>
            <person name="Hanley J."/>
            <person name="Yao J.-L."/>
            <person name="Cheung J."/>
            <person name="David K."/>
            <person name="Warren B."/>
            <person name="Marsh K."/>
            <person name="Snowden K."/>
            <person name="Lin-Wang K."/>
            <person name="Brian L."/>
            <person name="Martinez-Sanchez M."/>
            <person name="Wang M."/>
            <person name="Ileperuma N."/>
            <person name="Macnee N."/>
            <person name="Campin R."/>
            <person name="Mcatee P."/>
            <person name="Drummond R."/>
            <person name="Espley R."/>
            <person name="Ireland H."/>
            <person name="Wu R."/>
            <person name="Atkinson R."/>
            <person name="Karunairetnam S."/>
            <person name="Bulley S."/>
            <person name="Chunkath S."/>
            <person name="Hanley Z."/>
            <person name="Storey R."/>
            <person name="Thrimawithana A."/>
            <person name="Thomson S."/>
            <person name="David C."/>
            <person name="Testolin R."/>
        </authorList>
    </citation>
    <scope>NUCLEOTIDE SEQUENCE [LARGE SCALE GENOMIC DNA]</scope>
    <source>
        <strain evidence="3">cv. Red5</strain>
        <tissue evidence="2">Young leaf</tissue>
    </source>
</reference>
<evidence type="ECO:0000256" key="1">
    <source>
        <dbReference type="SAM" id="MobiDB-lite"/>
    </source>
</evidence>
<evidence type="ECO:0000313" key="2">
    <source>
        <dbReference type="EMBL" id="PSR99852.1"/>
    </source>
</evidence>
<feature type="compositionally biased region" description="Basic and acidic residues" evidence="1">
    <location>
        <begin position="217"/>
        <end position="242"/>
    </location>
</feature>
<dbReference type="OrthoDB" id="1927611at2759"/>
<dbReference type="PANTHER" id="PTHR33735">
    <property type="entry name" value="EXPRESSED PROTEIN"/>
    <property type="match status" value="1"/>
</dbReference>
<dbReference type="InParanoid" id="A0A2R6Q0B4"/>
<feature type="region of interest" description="Disordered" evidence="1">
    <location>
        <begin position="195"/>
        <end position="242"/>
    </location>
</feature>
<comment type="caution">
    <text evidence="2">The sequence shown here is derived from an EMBL/GenBank/DDBJ whole genome shotgun (WGS) entry which is preliminary data.</text>
</comment>
<dbReference type="PANTHER" id="PTHR33735:SF14">
    <property type="entry name" value="PHAGE CAPSID SCAFFOLDING PROTEIN (GPO) SERINE PEPTIDASE"/>
    <property type="match status" value="1"/>
</dbReference>
<dbReference type="Gramene" id="PSR99852">
    <property type="protein sequence ID" value="PSR99852"/>
    <property type="gene ID" value="CEY00_Acc23915"/>
</dbReference>
<gene>
    <name evidence="2" type="ORF">CEY00_Acc23915</name>
</gene>
<feature type="compositionally biased region" description="Basic and acidic residues" evidence="1">
    <location>
        <begin position="199"/>
        <end position="208"/>
    </location>
</feature>
<dbReference type="STRING" id="1590841.A0A2R6Q0B4"/>
<evidence type="ECO:0000313" key="3">
    <source>
        <dbReference type="Proteomes" id="UP000241394"/>
    </source>
</evidence>
<reference evidence="3" key="2">
    <citation type="journal article" date="2018" name="BMC Genomics">
        <title>A manually annotated Actinidia chinensis var. chinensis (kiwifruit) genome highlights the challenges associated with draft genomes and gene prediction in plants.</title>
        <authorList>
            <person name="Pilkington S.M."/>
            <person name="Crowhurst R."/>
            <person name="Hilario E."/>
            <person name="Nardozza S."/>
            <person name="Fraser L."/>
            <person name="Peng Y."/>
            <person name="Gunaseelan K."/>
            <person name="Simpson R."/>
            <person name="Tahir J."/>
            <person name="Deroles S.C."/>
            <person name="Templeton K."/>
            <person name="Luo Z."/>
            <person name="Davy M."/>
            <person name="Cheng C."/>
            <person name="McNeilage M."/>
            <person name="Scaglione D."/>
            <person name="Liu Y."/>
            <person name="Zhang Q."/>
            <person name="Datson P."/>
            <person name="De Silva N."/>
            <person name="Gardiner S.E."/>
            <person name="Bassett H."/>
            <person name="Chagne D."/>
            <person name="McCallum J."/>
            <person name="Dzierzon H."/>
            <person name="Deng C."/>
            <person name="Wang Y.Y."/>
            <person name="Barron L."/>
            <person name="Manako K."/>
            <person name="Bowen J."/>
            <person name="Foster T.M."/>
            <person name="Erridge Z.A."/>
            <person name="Tiffin H."/>
            <person name="Waite C.N."/>
            <person name="Davies K.M."/>
            <person name="Grierson E.P."/>
            <person name="Laing W.A."/>
            <person name="Kirk R."/>
            <person name="Chen X."/>
            <person name="Wood M."/>
            <person name="Montefiori M."/>
            <person name="Brummell D.A."/>
            <person name="Schwinn K.E."/>
            <person name="Catanach A."/>
            <person name="Fullerton C."/>
            <person name="Li D."/>
            <person name="Meiyalaghan S."/>
            <person name="Nieuwenhuizen N."/>
            <person name="Read N."/>
            <person name="Prakash R."/>
            <person name="Hunter D."/>
            <person name="Zhang H."/>
            <person name="McKenzie M."/>
            <person name="Knabel M."/>
            <person name="Harris A."/>
            <person name="Allan A.C."/>
            <person name="Gleave A."/>
            <person name="Chen A."/>
            <person name="Janssen B.J."/>
            <person name="Plunkett B."/>
            <person name="Ampomah-Dwamena C."/>
            <person name="Voogd C."/>
            <person name="Leif D."/>
            <person name="Lafferty D."/>
            <person name="Souleyre E.J.F."/>
            <person name="Varkonyi-Gasic E."/>
            <person name="Gambi F."/>
            <person name="Hanley J."/>
            <person name="Yao J.L."/>
            <person name="Cheung J."/>
            <person name="David K.M."/>
            <person name="Warren B."/>
            <person name="Marsh K."/>
            <person name="Snowden K.C."/>
            <person name="Lin-Wang K."/>
            <person name="Brian L."/>
            <person name="Martinez-Sanchez M."/>
            <person name="Wang M."/>
            <person name="Ileperuma N."/>
            <person name="Macnee N."/>
            <person name="Campin R."/>
            <person name="McAtee P."/>
            <person name="Drummond R.S.M."/>
            <person name="Espley R.V."/>
            <person name="Ireland H.S."/>
            <person name="Wu R."/>
            <person name="Atkinson R.G."/>
            <person name="Karunairetnam S."/>
            <person name="Bulley S."/>
            <person name="Chunkath S."/>
            <person name="Hanley Z."/>
            <person name="Storey R."/>
            <person name="Thrimawithana A.H."/>
            <person name="Thomson S."/>
            <person name="David C."/>
            <person name="Testolin R."/>
            <person name="Huang H."/>
            <person name="Hellens R.P."/>
            <person name="Schaffer R.J."/>
        </authorList>
    </citation>
    <scope>NUCLEOTIDE SEQUENCE [LARGE SCALE GENOMIC DNA]</scope>
    <source>
        <strain evidence="3">cv. Red5</strain>
    </source>
</reference>
<dbReference type="Gene3D" id="1.10.287.700">
    <property type="entry name" value="Helix hairpin bin"/>
    <property type="match status" value="1"/>
</dbReference>
<dbReference type="AlphaFoldDB" id="A0A2R6Q0B4"/>
<accession>A0A2R6Q0B4</accession>
<dbReference type="Proteomes" id="UP000241394">
    <property type="component" value="Chromosome LG21"/>
</dbReference>
<keyword evidence="3" id="KW-1185">Reference proteome</keyword>
<sequence>MAMSRLTFPHSFISSSQTKPAVCKLQTLTFNPISHSSLPKHTNISRCLVNQSSRFFSHGQTAKTNNISKRDLVIVHCGVLPGAPNSWQGWVLGAIITLIIPFFSHKWGPVFTFAKKIEAVVDSIEQVAETVESVAEQVENAADKIGNQLPEGGKLRGVLDSIENAAHKTAQAAHFADEIIDKAQEVEKKVEEFMEPVNEETKEKKVEEEIMEPAVNEETKGKEVEEFMEPAVHEETKKKKEE</sequence>
<protein>
    <submittedName>
        <fullName evidence="2">Tumor protein</fullName>
    </submittedName>
</protein>
<proteinExistence type="predicted"/>
<organism evidence="2 3">
    <name type="scientific">Actinidia chinensis var. chinensis</name>
    <name type="common">Chinese soft-hair kiwi</name>
    <dbReference type="NCBI Taxonomy" id="1590841"/>
    <lineage>
        <taxon>Eukaryota</taxon>
        <taxon>Viridiplantae</taxon>
        <taxon>Streptophyta</taxon>
        <taxon>Embryophyta</taxon>
        <taxon>Tracheophyta</taxon>
        <taxon>Spermatophyta</taxon>
        <taxon>Magnoliopsida</taxon>
        <taxon>eudicotyledons</taxon>
        <taxon>Gunneridae</taxon>
        <taxon>Pentapetalae</taxon>
        <taxon>asterids</taxon>
        <taxon>Ericales</taxon>
        <taxon>Actinidiaceae</taxon>
        <taxon>Actinidia</taxon>
    </lineage>
</organism>
<dbReference type="EMBL" id="NKQK01000021">
    <property type="protein sequence ID" value="PSR99852.1"/>
    <property type="molecule type" value="Genomic_DNA"/>
</dbReference>
<name>A0A2R6Q0B4_ACTCC</name>